<name>A0A9P0AHZ1_BEMTA</name>
<dbReference type="PANTHER" id="PTHR11157">
    <property type="entry name" value="FATTY ACID ACYL TRANSFERASE-RELATED"/>
    <property type="match status" value="1"/>
</dbReference>
<feature type="transmembrane region" description="Helical" evidence="10">
    <location>
        <begin position="207"/>
        <end position="227"/>
    </location>
</feature>
<sequence length="256" mass="30119">MGSFWSPLLIVACYLIFVLKLGPDYMKHRRAFELKYALIFYNLAQVLYNTFMFSMHFSSICVFYEMLFHSCVPLNPQESYLSSTILKVGWHFMFSKFLDFFDTVFFVLRKKQSQVSFLHVYHHANMALVVWAYIKYSRGSYGPLVTILNTFIHAVMYGYYLLAALGPQVQKNLWWKQHLTRIQLAQFIIVMSYLLGLLIFNCELSKAEATFMFLDCSSFFFLFLNFYRKAYLKSAKNIATPSPPVHVQPLDENKMK</sequence>
<evidence type="ECO:0000256" key="4">
    <source>
        <dbReference type="ARBA" id="ARBA00022692"/>
    </source>
</evidence>
<evidence type="ECO:0000256" key="2">
    <source>
        <dbReference type="ARBA" id="ARBA00022516"/>
    </source>
</evidence>
<keyword evidence="12" id="KW-1185">Reference proteome</keyword>
<evidence type="ECO:0000256" key="5">
    <source>
        <dbReference type="ARBA" id="ARBA00022832"/>
    </source>
</evidence>
<dbReference type="EC" id="2.3.1.199" evidence="10"/>
<dbReference type="AlphaFoldDB" id="A0A9P0AHZ1"/>
<dbReference type="InterPro" id="IPR002076">
    <property type="entry name" value="ELO_fam"/>
</dbReference>
<comment type="similarity">
    <text evidence="10">Belongs to the ELO family.</text>
</comment>
<keyword evidence="2 10" id="KW-0444">Lipid biosynthesis</keyword>
<dbReference type="PROSITE" id="PS01188">
    <property type="entry name" value="ELO"/>
    <property type="match status" value="1"/>
</dbReference>
<accession>A0A9P0AHZ1</accession>
<keyword evidence="4 10" id="KW-0812">Transmembrane</keyword>
<feature type="transmembrane region" description="Helical" evidence="10">
    <location>
        <begin position="140"/>
        <end position="162"/>
    </location>
</feature>
<keyword evidence="6 10" id="KW-1133">Transmembrane helix</keyword>
<gene>
    <name evidence="11" type="ORF">BEMITA_LOCUS10714</name>
</gene>
<dbReference type="Proteomes" id="UP001152759">
    <property type="component" value="Chromosome 6"/>
</dbReference>
<protein>
    <recommendedName>
        <fullName evidence="10">Elongation of very long chain fatty acids protein</fullName>
        <ecNumber evidence="10">2.3.1.199</ecNumber>
    </recommendedName>
    <alternativeName>
        <fullName evidence="10">Very-long-chain 3-oxoacyl-CoA synthase</fullName>
    </alternativeName>
</protein>
<dbReference type="PANTHER" id="PTHR11157:SF103">
    <property type="entry name" value="ELONGATION OF VERY LONG CHAIN FATTY ACIDS PROTEIN"/>
    <property type="match status" value="1"/>
</dbReference>
<keyword evidence="5 10" id="KW-0276">Fatty acid metabolism</keyword>
<feature type="transmembrane region" description="Helical" evidence="10">
    <location>
        <begin position="115"/>
        <end position="134"/>
    </location>
</feature>
<dbReference type="GO" id="GO:0009922">
    <property type="term" value="F:fatty acid elongase activity"/>
    <property type="evidence" value="ECO:0007669"/>
    <property type="project" value="UniProtKB-EC"/>
</dbReference>
<reference evidence="11" key="1">
    <citation type="submission" date="2021-12" db="EMBL/GenBank/DDBJ databases">
        <authorList>
            <person name="King R."/>
        </authorList>
    </citation>
    <scope>NUCLEOTIDE SEQUENCE</scope>
</reference>
<proteinExistence type="inferred from homology"/>
<feature type="transmembrane region" description="Helical" evidence="10">
    <location>
        <begin position="88"/>
        <end position="108"/>
    </location>
</feature>
<dbReference type="InterPro" id="IPR030457">
    <property type="entry name" value="ELO_CS"/>
</dbReference>
<evidence type="ECO:0000313" key="12">
    <source>
        <dbReference type="Proteomes" id="UP001152759"/>
    </source>
</evidence>
<evidence type="ECO:0000256" key="10">
    <source>
        <dbReference type="RuleBase" id="RU361115"/>
    </source>
</evidence>
<evidence type="ECO:0000256" key="6">
    <source>
        <dbReference type="ARBA" id="ARBA00022989"/>
    </source>
</evidence>
<keyword evidence="7 10" id="KW-0443">Lipid metabolism</keyword>
<feature type="transmembrane region" description="Helical" evidence="10">
    <location>
        <begin position="6"/>
        <end position="25"/>
    </location>
</feature>
<evidence type="ECO:0000256" key="8">
    <source>
        <dbReference type="ARBA" id="ARBA00023136"/>
    </source>
</evidence>
<dbReference type="GO" id="GO:0034625">
    <property type="term" value="P:fatty acid elongation, monounsaturated fatty acid"/>
    <property type="evidence" value="ECO:0007669"/>
    <property type="project" value="TreeGrafter"/>
</dbReference>
<dbReference type="GO" id="GO:0030148">
    <property type="term" value="P:sphingolipid biosynthetic process"/>
    <property type="evidence" value="ECO:0007669"/>
    <property type="project" value="TreeGrafter"/>
</dbReference>
<organism evidence="11 12">
    <name type="scientific">Bemisia tabaci</name>
    <name type="common">Sweetpotato whitefly</name>
    <name type="synonym">Aleurodes tabaci</name>
    <dbReference type="NCBI Taxonomy" id="7038"/>
    <lineage>
        <taxon>Eukaryota</taxon>
        <taxon>Metazoa</taxon>
        <taxon>Ecdysozoa</taxon>
        <taxon>Arthropoda</taxon>
        <taxon>Hexapoda</taxon>
        <taxon>Insecta</taxon>
        <taxon>Pterygota</taxon>
        <taxon>Neoptera</taxon>
        <taxon>Paraneoptera</taxon>
        <taxon>Hemiptera</taxon>
        <taxon>Sternorrhyncha</taxon>
        <taxon>Aleyrodoidea</taxon>
        <taxon>Aleyrodidae</taxon>
        <taxon>Aleyrodinae</taxon>
        <taxon>Bemisia</taxon>
    </lineage>
</organism>
<dbReference type="GO" id="GO:0042761">
    <property type="term" value="P:very long-chain fatty acid biosynthetic process"/>
    <property type="evidence" value="ECO:0007669"/>
    <property type="project" value="TreeGrafter"/>
</dbReference>
<evidence type="ECO:0000256" key="3">
    <source>
        <dbReference type="ARBA" id="ARBA00022679"/>
    </source>
</evidence>
<feature type="transmembrane region" description="Helical" evidence="10">
    <location>
        <begin position="46"/>
        <end position="68"/>
    </location>
</feature>
<evidence type="ECO:0000256" key="1">
    <source>
        <dbReference type="ARBA" id="ARBA00004141"/>
    </source>
</evidence>
<dbReference type="GO" id="GO:0034626">
    <property type="term" value="P:fatty acid elongation, polyunsaturated fatty acid"/>
    <property type="evidence" value="ECO:0007669"/>
    <property type="project" value="TreeGrafter"/>
</dbReference>
<evidence type="ECO:0000256" key="7">
    <source>
        <dbReference type="ARBA" id="ARBA00023098"/>
    </source>
</evidence>
<evidence type="ECO:0000256" key="9">
    <source>
        <dbReference type="ARBA" id="ARBA00023160"/>
    </source>
</evidence>
<keyword evidence="3 10" id="KW-0808">Transferase</keyword>
<comment type="subcellular location">
    <subcellularLocation>
        <location evidence="1">Membrane</location>
        <topology evidence="1">Multi-pass membrane protein</topology>
    </subcellularLocation>
</comment>
<keyword evidence="8 10" id="KW-0472">Membrane</keyword>
<comment type="catalytic activity">
    <reaction evidence="10">
        <text>a very-long-chain acyl-CoA + malonyl-CoA + H(+) = a very-long-chain 3-oxoacyl-CoA + CO2 + CoA</text>
        <dbReference type="Rhea" id="RHEA:32727"/>
        <dbReference type="ChEBI" id="CHEBI:15378"/>
        <dbReference type="ChEBI" id="CHEBI:16526"/>
        <dbReference type="ChEBI" id="CHEBI:57287"/>
        <dbReference type="ChEBI" id="CHEBI:57384"/>
        <dbReference type="ChEBI" id="CHEBI:90725"/>
        <dbReference type="ChEBI" id="CHEBI:90736"/>
        <dbReference type="EC" id="2.3.1.199"/>
    </reaction>
</comment>
<feature type="transmembrane region" description="Helical" evidence="10">
    <location>
        <begin position="182"/>
        <end position="201"/>
    </location>
</feature>
<dbReference type="EMBL" id="OU963867">
    <property type="protein sequence ID" value="CAH0392168.1"/>
    <property type="molecule type" value="Genomic_DNA"/>
</dbReference>
<dbReference type="Pfam" id="PF01151">
    <property type="entry name" value="ELO"/>
    <property type="match status" value="1"/>
</dbReference>
<dbReference type="GO" id="GO:0019367">
    <property type="term" value="P:fatty acid elongation, saturated fatty acid"/>
    <property type="evidence" value="ECO:0007669"/>
    <property type="project" value="TreeGrafter"/>
</dbReference>
<evidence type="ECO:0000313" key="11">
    <source>
        <dbReference type="EMBL" id="CAH0392168.1"/>
    </source>
</evidence>
<dbReference type="GO" id="GO:0005789">
    <property type="term" value="C:endoplasmic reticulum membrane"/>
    <property type="evidence" value="ECO:0007669"/>
    <property type="project" value="TreeGrafter"/>
</dbReference>
<keyword evidence="9 10" id="KW-0275">Fatty acid biosynthesis</keyword>